<dbReference type="EMBL" id="MFJR01000007">
    <property type="protein sequence ID" value="OGG26761.1"/>
    <property type="molecule type" value="Genomic_DNA"/>
</dbReference>
<dbReference type="AlphaFoldDB" id="A0A1F6AQ00"/>
<name>A0A1F6AQ00_9BACT</name>
<dbReference type="Pfam" id="PF00561">
    <property type="entry name" value="Abhydrolase_1"/>
    <property type="match status" value="1"/>
</dbReference>
<dbReference type="Gene3D" id="3.40.50.1820">
    <property type="entry name" value="alpha/beta hydrolase"/>
    <property type="match status" value="1"/>
</dbReference>
<dbReference type="SUPFAM" id="SSF53474">
    <property type="entry name" value="alpha/beta-Hydrolases"/>
    <property type="match status" value="1"/>
</dbReference>
<dbReference type="InterPro" id="IPR029058">
    <property type="entry name" value="AB_hydrolase_fold"/>
</dbReference>
<dbReference type="Proteomes" id="UP000176609">
    <property type="component" value="Unassembled WGS sequence"/>
</dbReference>
<reference evidence="2 3" key="1">
    <citation type="journal article" date="2016" name="Nat. Commun.">
        <title>Thousands of microbial genomes shed light on interconnected biogeochemical processes in an aquifer system.</title>
        <authorList>
            <person name="Anantharaman K."/>
            <person name="Brown C.T."/>
            <person name="Hug L.A."/>
            <person name="Sharon I."/>
            <person name="Castelle C.J."/>
            <person name="Probst A.J."/>
            <person name="Thomas B.C."/>
            <person name="Singh A."/>
            <person name="Wilkins M.J."/>
            <person name="Karaoz U."/>
            <person name="Brodie E.L."/>
            <person name="Williams K.H."/>
            <person name="Hubbard S.S."/>
            <person name="Banfield J.F."/>
        </authorList>
    </citation>
    <scope>NUCLEOTIDE SEQUENCE [LARGE SCALE GENOMIC DNA]</scope>
</reference>
<organism evidence="2 3">
    <name type="scientific">Candidatus Gottesmanbacteria bacterium RIFCSPLOWO2_01_FULL_39_12b</name>
    <dbReference type="NCBI Taxonomy" id="1798388"/>
    <lineage>
        <taxon>Bacteria</taxon>
        <taxon>Candidatus Gottesmaniibacteriota</taxon>
    </lineage>
</organism>
<evidence type="ECO:0000313" key="2">
    <source>
        <dbReference type="EMBL" id="OGG26761.1"/>
    </source>
</evidence>
<evidence type="ECO:0000259" key="1">
    <source>
        <dbReference type="Pfam" id="PF00561"/>
    </source>
</evidence>
<accession>A0A1F6AQ00</accession>
<evidence type="ECO:0000313" key="3">
    <source>
        <dbReference type="Proteomes" id="UP000176609"/>
    </source>
</evidence>
<dbReference type="GO" id="GO:0016020">
    <property type="term" value="C:membrane"/>
    <property type="evidence" value="ECO:0007669"/>
    <property type="project" value="TreeGrafter"/>
</dbReference>
<protein>
    <recommendedName>
        <fullName evidence="1">AB hydrolase-1 domain-containing protein</fullName>
    </recommendedName>
</protein>
<dbReference type="InterPro" id="IPR050266">
    <property type="entry name" value="AB_hydrolase_sf"/>
</dbReference>
<feature type="domain" description="AB hydrolase-1" evidence="1">
    <location>
        <begin position="4"/>
        <end position="225"/>
    </location>
</feature>
<dbReference type="PANTHER" id="PTHR43798:SF33">
    <property type="entry name" value="HYDROLASE, PUTATIVE (AFU_ORTHOLOGUE AFUA_2G14860)-RELATED"/>
    <property type="match status" value="1"/>
</dbReference>
<gene>
    <name evidence="2" type="ORF">A2960_01145</name>
</gene>
<dbReference type="InterPro" id="IPR000073">
    <property type="entry name" value="AB_hydrolase_1"/>
</dbReference>
<sequence length="240" mass="27462">MKKYPILILHGWNLNAIKYDPLITEFKKRGFEVACFDLPGFRCTTSLQSPYTIADYGIYIIDYLKKLKYKEVIVIGHSFGGRVGIYLSLNFPETVKALIITGTPGLGADLTIKEEIYLLAAKTGKKIFSIPHLSNLQDLARRVLYKFVGSYDYYKTQGVLRETFKNIIAYRLEPFLDKITQPTLIVWGEEDKIVPVKVAYGMNRLIKNSKIVIIPKSRHGVPWTNSMTFANEVERFLNVI</sequence>
<dbReference type="PANTHER" id="PTHR43798">
    <property type="entry name" value="MONOACYLGLYCEROL LIPASE"/>
    <property type="match status" value="1"/>
</dbReference>
<comment type="caution">
    <text evidence="2">The sequence shown here is derived from an EMBL/GenBank/DDBJ whole genome shotgun (WGS) entry which is preliminary data.</text>
</comment>
<dbReference type="PRINTS" id="PR00111">
    <property type="entry name" value="ABHYDROLASE"/>
</dbReference>
<proteinExistence type="predicted"/>